<dbReference type="GO" id="GO:0005737">
    <property type="term" value="C:cytoplasm"/>
    <property type="evidence" value="ECO:0007669"/>
    <property type="project" value="UniProtKB-SubCell"/>
</dbReference>
<keyword evidence="6" id="KW-0653">Protein transport</keyword>
<evidence type="ECO:0000313" key="10">
    <source>
        <dbReference type="EMBL" id="GBM81676.1"/>
    </source>
</evidence>
<accession>A0A4Y2IXR4</accession>
<dbReference type="PANTHER" id="PTHR12596">
    <property type="entry name" value="EXPORTIN 4,7-RELATED"/>
    <property type="match status" value="1"/>
</dbReference>
<evidence type="ECO:0000256" key="7">
    <source>
        <dbReference type="ARBA" id="ARBA00023242"/>
    </source>
</evidence>
<reference evidence="10 11" key="1">
    <citation type="journal article" date="2019" name="Sci. Rep.">
        <title>Orb-weaving spider Araneus ventricosus genome elucidates the spidroin gene catalogue.</title>
        <authorList>
            <person name="Kono N."/>
            <person name="Nakamura H."/>
            <person name="Ohtoshi R."/>
            <person name="Moran D.A.P."/>
            <person name="Shinohara A."/>
            <person name="Yoshida Y."/>
            <person name="Fujiwara M."/>
            <person name="Mori M."/>
            <person name="Tomita M."/>
            <person name="Arakawa K."/>
        </authorList>
    </citation>
    <scope>NUCLEOTIDE SEQUENCE [LARGE SCALE GENOMIC DNA]</scope>
</reference>
<dbReference type="PANTHER" id="PTHR12596:SF1">
    <property type="entry name" value="EXPORTIN-4"/>
    <property type="match status" value="1"/>
</dbReference>
<sequence length="1128" mass="127232">MAEQVMRELEASAEILLAPPNVINSEQRHCAELVFLNFQKTKSPFHLCQFILANSKSDYVQFQAASLLKQATIREWKLMDTATIEQLRTGLLNFVLQNASLQNYVREQLLLVVAIMVKRSSVEEGSEIVANFLTEVSHLISSGDSTMQTIGCSILTALLNEFSSSTRASDVGLTWEAHLMAKKKFERTDLKRLFQFCLQGLSELNKVVPPIAQDTAKLFKKFLIIAEQVLTWNFQFAMLLPRKLVGMFESQQSPALRPNAEWHDVFLDPNVIGLFYKLHWQVRENPDLCHHTLQCFHQLASLNGSVVNKKEDRCTYLGWFIENLLNLLSTGPLKDYEAIGISNMISRLHVFFPAPYICTLPVELLQAYLVKLTELTCHFAERAAQEEDAQEDKVYMEAFEHITEAWSTILQDSQYFPAELIRQSSIQIFNHYLKTHLSPPDGTRVATTNAPAEIDEIEEDDRVKYRDQLSAIGVFGRLITDHSIPILVKLLEDRITRLHGQLQRIHQLAGAANNDTSVLDCLNEDLHWLVMISGHLLTSISEGETSLIPIEIIRFCVLQTDNVNVQTTLQVLASPTHRASDIPGAEQTTDPVVRLISAVFRMCEVEKRALEANLTHLLSPEVSLTLVWFLGRFSVCYLLPNETYYNEMSLILTQAFGKDTEAGLWTLDYVIGKLESNLSLWASESKLVVETAQTLTIVLNNTERGDKAIQCSSLINLVKKQSTGSYHNLPTAAKRSILKSLVIVGTANKVADVKEKYWAELLKPLQDRFQAVMCNPTFPQTYHTKEVQGEVMDLIECLTGVVDGCTLTNLNDLLPVLNPLFENLVKLVDLYHNYREIVVMIFQVFCVAAKRILCYLNQAGAKILYECCINMIRVYAKHNSGKLSREASAEEDQYQDILLLMQLLTELLFKDFIDFPTTGPDDADAQISAADVSLYGLSIIMPMMSADLLNFPSLCVQYFKLVISVCEVQPAKICQIPADLLKSLLSSIEFGLTSYTSDVSALCLDFLSILALHIHRTSLQGSPIHTALEPFLKLVFDMVLHQPLDADLTQAASGTLYALVCCYQTKYKELVQELINSQSDPVTAERLLTSFNTLSANMTLSLDRHSRIKFRDDFEKFITEVRGYLCVK</sequence>
<dbReference type="Pfam" id="PF03810">
    <property type="entry name" value="IBN_N"/>
    <property type="match status" value="1"/>
</dbReference>
<dbReference type="FunFam" id="1.25.10.10:FF:000130">
    <property type="entry name" value="Exportin 4"/>
    <property type="match status" value="1"/>
</dbReference>
<dbReference type="GO" id="GO:0031267">
    <property type="term" value="F:small GTPase binding"/>
    <property type="evidence" value="ECO:0007669"/>
    <property type="project" value="InterPro"/>
</dbReference>
<organism evidence="10 11">
    <name type="scientific">Araneus ventricosus</name>
    <name type="common">Orbweaver spider</name>
    <name type="synonym">Epeira ventricosa</name>
    <dbReference type="NCBI Taxonomy" id="182803"/>
    <lineage>
        <taxon>Eukaryota</taxon>
        <taxon>Metazoa</taxon>
        <taxon>Ecdysozoa</taxon>
        <taxon>Arthropoda</taxon>
        <taxon>Chelicerata</taxon>
        <taxon>Arachnida</taxon>
        <taxon>Araneae</taxon>
        <taxon>Araneomorphae</taxon>
        <taxon>Entelegynae</taxon>
        <taxon>Araneoidea</taxon>
        <taxon>Araneidae</taxon>
        <taxon>Araneus</taxon>
    </lineage>
</organism>
<dbReference type="SUPFAM" id="SSF48371">
    <property type="entry name" value="ARM repeat"/>
    <property type="match status" value="1"/>
</dbReference>
<evidence type="ECO:0000256" key="5">
    <source>
        <dbReference type="ARBA" id="ARBA00022490"/>
    </source>
</evidence>
<evidence type="ECO:0000256" key="8">
    <source>
        <dbReference type="ARBA" id="ARBA00040444"/>
    </source>
</evidence>
<name>A0A4Y2IXR4_ARAVE</name>
<evidence type="ECO:0000259" key="9">
    <source>
        <dbReference type="Pfam" id="PF03810"/>
    </source>
</evidence>
<keyword evidence="7" id="KW-0539">Nucleus</keyword>
<dbReference type="GO" id="GO:0005049">
    <property type="term" value="F:nuclear export signal receptor activity"/>
    <property type="evidence" value="ECO:0007669"/>
    <property type="project" value="InterPro"/>
</dbReference>
<dbReference type="EMBL" id="BGPR01002960">
    <property type="protein sequence ID" value="GBM81676.1"/>
    <property type="molecule type" value="Genomic_DNA"/>
</dbReference>
<evidence type="ECO:0000256" key="4">
    <source>
        <dbReference type="ARBA" id="ARBA00022448"/>
    </source>
</evidence>
<dbReference type="GO" id="GO:0006611">
    <property type="term" value="P:protein export from nucleus"/>
    <property type="evidence" value="ECO:0007669"/>
    <property type="project" value="TreeGrafter"/>
</dbReference>
<dbReference type="Proteomes" id="UP000499080">
    <property type="component" value="Unassembled WGS sequence"/>
</dbReference>
<keyword evidence="4" id="KW-0813">Transport</keyword>
<comment type="similarity">
    <text evidence="3">Belongs to the exportin family.</text>
</comment>
<dbReference type="OrthoDB" id="5548448at2759"/>
<evidence type="ECO:0000313" key="11">
    <source>
        <dbReference type="Proteomes" id="UP000499080"/>
    </source>
</evidence>
<keyword evidence="5" id="KW-0963">Cytoplasm</keyword>
<dbReference type="Gene3D" id="1.25.10.10">
    <property type="entry name" value="Leucine-rich Repeat Variant"/>
    <property type="match status" value="2"/>
</dbReference>
<proteinExistence type="inferred from homology"/>
<dbReference type="InterPro" id="IPR016024">
    <property type="entry name" value="ARM-type_fold"/>
</dbReference>
<dbReference type="InterPro" id="IPR001494">
    <property type="entry name" value="Importin-beta_N"/>
</dbReference>
<gene>
    <name evidence="10" type="primary">xpo4</name>
    <name evidence="10" type="ORF">AVEN_239452_1</name>
</gene>
<comment type="caution">
    <text evidence="10">The sequence shown here is derived from an EMBL/GenBank/DDBJ whole genome shotgun (WGS) entry which is preliminary data.</text>
</comment>
<dbReference type="AlphaFoldDB" id="A0A4Y2IXR4"/>
<dbReference type="InterPro" id="IPR044189">
    <property type="entry name" value="XPO4/7-like"/>
</dbReference>
<dbReference type="GO" id="GO:0005643">
    <property type="term" value="C:nuclear pore"/>
    <property type="evidence" value="ECO:0007669"/>
    <property type="project" value="TreeGrafter"/>
</dbReference>
<protein>
    <recommendedName>
        <fullName evidence="8">Exportin-4</fullName>
    </recommendedName>
</protein>
<evidence type="ECO:0000256" key="2">
    <source>
        <dbReference type="ARBA" id="ARBA00004496"/>
    </source>
</evidence>
<keyword evidence="11" id="KW-1185">Reference proteome</keyword>
<evidence type="ECO:0000256" key="6">
    <source>
        <dbReference type="ARBA" id="ARBA00022927"/>
    </source>
</evidence>
<evidence type="ECO:0000256" key="1">
    <source>
        <dbReference type="ARBA" id="ARBA00004123"/>
    </source>
</evidence>
<comment type="subcellular location">
    <subcellularLocation>
        <location evidence="2">Cytoplasm</location>
    </subcellularLocation>
    <subcellularLocation>
        <location evidence="1">Nucleus</location>
    </subcellularLocation>
</comment>
<dbReference type="InterPro" id="IPR011989">
    <property type="entry name" value="ARM-like"/>
</dbReference>
<evidence type="ECO:0000256" key="3">
    <source>
        <dbReference type="ARBA" id="ARBA00009466"/>
    </source>
</evidence>
<feature type="domain" description="Importin N-terminal" evidence="9">
    <location>
        <begin position="37"/>
        <end position="96"/>
    </location>
</feature>